<dbReference type="EC" id="2.7.13.3" evidence="2"/>
<dbReference type="SUPFAM" id="SSF55781">
    <property type="entry name" value="GAF domain-like"/>
    <property type="match status" value="3"/>
</dbReference>
<keyword evidence="11" id="KW-1185">Reference proteome</keyword>
<proteinExistence type="predicted"/>
<dbReference type="Pfam" id="PF01590">
    <property type="entry name" value="GAF"/>
    <property type="match status" value="1"/>
</dbReference>
<dbReference type="PANTHER" id="PTHR43065:SF10">
    <property type="entry name" value="PEROXIDE STRESS-ACTIVATED HISTIDINE KINASE MAK3"/>
    <property type="match status" value="1"/>
</dbReference>
<name>A0A0N8GQB2_9CHLR</name>
<dbReference type="EMBL" id="LGKO01000004">
    <property type="protein sequence ID" value="KPL83210.1"/>
    <property type="molecule type" value="Genomic_DNA"/>
</dbReference>
<comment type="caution">
    <text evidence="10">The sequence shown here is derived from an EMBL/GenBank/DDBJ whole genome shotgun (WGS) entry which is preliminary data.</text>
</comment>
<evidence type="ECO:0000259" key="9">
    <source>
        <dbReference type="PROSITE" id="PS50109"/>
    </source>
</evidence>
<evidence type="ECO:0000256" key="1">
    <source>
        <dbReference type="ARBA" id="ARBA00000085"/>
    </source>
</evidence>
<keyword evidence="3" id="KW-0597">Phosphoprotein</keyword>
<evidence type="ECO:0000256" key="5">
    <source>
        <dbReference type="ARBA" id="ARBA00022741"/>
    </source>
</evidence>
<keyword evidence="4" id="KW-0808">Transferase</keyword>
<evidence type="ECO:0000313" key="10">
    <source>
        <dbReference type="EMBL" id="KPL83210.1"/>
    </source>
</evidence>
<dbReference type="Proteomes" id="UP000050544">
    <property type="component" value="Unassembled WGS sequence"/>
</dbReference>
<dbReference type="STRING" id="869279.SE15_08150"/>
<dbReference type="GO" id="GO:0005524">
    <property type="term" value="F:ATP binding"/>
    <property type="evidence" value="ECO:0007669"/>
    <property type="project" value="UniProtKB-KW"/>
</dbReference>
<evidence type="ECO:0000256" key="3">
    <source>
        <dbReference type="ARBA" id="ARBA00022553"/>
    </source>
</evidence>
<reference evidence="10 11" key="1">
    <citation type="submission" date="2015-07" db="EMBL/GenBank/DDBJ databases">
        <title>Whole genome sequence of Thermanaerothrix daxensis DSM 23592.</title>
        <authorList>
            <person name="Hemp J."/>
            <person name="Ward L.M."/>
            <person name="Pace L.A."/>
            <person name="Fischer W.W."/>
        </authorList>
    </citation>
    <scope>NUCLEOTIDE SEQUENCE [LARGE SCALE GENOMIC DNA]</scope>
    <source>
        <strain evidence="10 11">GNS-1</strain>
    </source>
</reference>
<keyword evidence="7" id="KW-0067">ATP-binding</keyword>
<comment type="catalytic activity">
    <reaction evidence="1">
        <text>ATP + protein L-histidine = ADP + protein N-phospho-L-histidine.</text>
        <dbReference type="EC" id="2.7.13.3"/>
    </reaction>
</comment>
<dbReference type="InterPro" id="IPR029016">
    <property type="entry name" value="GAF-like_dom_sf"/>
</dbReference>
<dbReference type="SMART" id="SM00387">
    <property type="entry name" value="HATPase_c"/>
    <property type="match status" value="1"/>
</dbReference>
<organism evidence="10 11">
    <name type="scientific">Thermanaerothrix daxensis</name>
    <dbReference type="NCBI Taxonomy" id="869279"/>
    <lineage>
        <taxon>Bacteria</taxon>
        <taxon>Bacillati</taxon>
        <taxon>Chloroflexota</taxon>
        <taxon>Anaerolineae</taxon>
        <taxon>Anaerolineales</taxon>
        <taxon>Anaerolineaceae</taxon>
        <taxon>Thermanaerothrix</taxon>
    </lineage>
</organism>
<dbReference type="SMART" id="SM00065">
    <property type="entry name" value="GAF"/>
    <property type="match status" value="3"/>
</dbReference>
<feature type="domain" description="Histidine kinase" evidence="9">
    <location>
        <begin position="534"/>
        <end position="741"/>
    </location>
</feature>
<dbReference type="OrthoDB" id="226486at2"/>
<dbReference type="PROSITE" id="PS50109">
    <property type="entry name" value="HIS_KIN"/>
    <property type="match status" value="1"/>
</dbReference>
<evidence type="ECO:0000256" key="7">
    <source>
        <dbReference type="ARBA" id="ARBA00022840"/>
    </source>
</evidence>
<dbReference type="Pfam" id="PF13185">
    <property type="entry name" value="GAF_2"/>
    <property type="match status" value="2"/>
</dbReference>
<evidence type="ECO:0000313" key="11">
    <source>
        <dbReference type="Proteomes" id="UP000050544"/>
    </source>
</evidence>
<dbReference type="InterPro" id="IPR003594">
    <property type="entry name" value="HATPase_dom"/>
</dbReference>
<sequence>MISSESELNRILNTLNQSSTLVNHLGLSDSITLEGLLNLVVNSVVCIIPGSCAVLFLYDPTREAFLLESRVAAGERLIINDPGRDAPRPQGLGWRAVSRQRRVLLEEEPDLDLPAQRRYEGARTAAAFPLIVARRVVGVLYVYLYESRPFTSIEVFALENFANQAAMAIYHARQVERAREAIWRRDEELVRLRRAGMLISSRPRLEDTLETILKMALEVTNAEYGSFRLVDISGNYLLPSVVIGKSIQTQKAERLPIDAGSVTGWVALHRQPLCIPDVREEPWAGMYSPLDPGLEIRSELAVPLISASGRVEGVLNLESPIPGTFSEEDSHLVQALANQAVIAIQEVKLLDALQELTEKLLIEPCQTVLHHLVAKACHLLNAATAAIWLLEGENLHLVAALEGHEHAENLPLNNSLIGRAVLHREVVISANLPEEAWFFRPELARQHGWQRALIVPLVGQRETAKAIGAFAVYSTQQDPGHFIESDWDKKVLTILARYAVLAVESAERQAEIRAAHERQMLSETFAALGDVAANLLHQMNNKIGVIPVKIEALQEKSRITLEKDAYLARNLEEIKETTRNALNALRESLILLHPIQPSPVSILACVKGALRAVSIPKGIEVTLVNLEQLPWVIASEPNLRLVFQNLIENACEVLEGQGKIEIVGRAEGEWVEVKISDNGPGIPPDVQDRIFELHFSNRKPSHIGFGLWWVKTLMTRLGGSVKVKSHPSRGTSFYLRLPAAPVGEEINGGA</sequence>
<dbReference type="AlphaFoldDB" id="A0A0N8GQB2"/>
<dbReference type="Gene3D" id="3.30.450.40">
    <property type="match status" value="3"/>
</dbReference>
<protein>
    <recommendedName>
        <fullName evidence="2">histidine kinase</fullName>
        <ecNumber evidence="2">2.7.13.3</ecNumber>
    </recommendedName>
</protein>
<dbReference type="Pfam" id="PF02518">
    <property type="entry name" value="HATPase_c"/>
    <property type="match status" value="1"/>
</dbReference>
<keyword evidence="8" id="KW-0902">Two-component regulatory system</keyword>
<dbReference type="CDD" id="cd00075">
    <property type="entry name" value="HATPase"/>
    <property type="match status" value="1"/>
</dbReference>
<dbReference type="InterPro" id="IPR004358">
    <property type="entry name" value="Sig_transdc_His_kin-like_C"/>
</dbReference>
<gene>
    <name evidence="10" type="ORF">SE15_08150</name>
</gene>
<dbReference type="InterPro" id="IPR036890">
    <property type="entry name" value="HATPase_C_sf"/>
</dbReference>
<dbReference type="InterPro" id="IPR003018">
    <property type="entry name" value="GAF"/>
</dbReference>
<dbReference type="InterPro" id="IPR005467">
    <property type="entry name" value="His_kinase_dom"/>
</dbReference>
<dbReference type="PRINTS" id="PR00344">
    <property type="entry name" value="BCTRLSENSOR"/>
</dbReference>
<evidence type="ECO:0000256" key="6">
    <source>
        <dbReference type="ARBA" id="ARBA00022777"/>
    </source>
</evidence>
<keyword evidence="5" id="KW-0547">Nucleotide-binding</keyword>
<evidence type="ECO:0000256" key="8">
    <source>
        <dbReference type="ARBA" id="ARBA00023012"/>
    </source>
</evidence>
<dbReference type="GO" id="GO:0000160">
    <property type="term" value="P:phosphorelay signal transduction system"/>
    <property type="evidence" value="ECO:0007669"/>
    <property type="project" value="UniProtKB-KW"/>
</dbReference>
<dbReference type="PANTHER" id="PTHR43065">
    <property type="entry name" value="SENSOR HISTIDINE KINASE"/>
    <property type="match status" value="1"/>
</dbReference>
<dbReference type="Gene3D" id="3.30.565.10">
    <property type="entry name" value="Histidine kinase-like ATPase, C-terminal domain"/>
    <property type="match status" value="1"/>
</dbReference>
<dbReference type="GO" id="GO:0004673">
    <property type="term" value="F:protein histidine kinase activity"/>
    <property type="evidence" value="ECO:0007669"/>
    <property type="project" value="UniProtKB-EC"/>
</dbReference>
<evidence type="ECO:0000256" key="4">
    <source>
        <dbReference type="ARBA" id="ARBA00022679"/>
    </source>
</evidence>
<keyword evidence="6" id="KW-0418">Kinase</keyword>
<dbReference type="SUPFAM" id="SSF55874">
    <property type="entry name" value="ATPase domain of HSP90 chaperone/DNA topoisomerase II/histidine kinase"/>
    <property type="match status" value="1"/>
</dbReference>
<accession>A0A0N8GQB2</accession>
<evidence type="ECO:0000256" key="2">
    <source>
        <dbReference type="ARBA" id="ARBA00012438"/>
    </source>
</evidence>
<dbReference type="RefSeq" id="WP_054521617.1">
    <property type="nucleotide sequence ID" value="NZ_LGKO01000004.1"/>
</dbReference>